<dbReference type="RefSeq" id="WP_314797806.1">
    <property type="nucleotide sequence ID" value="NZ_CP130319.1"/>
</dbReference>
<dbReference type="AlphaFoldDB" id="A0AA96LKB5"/>
<evidence type="ECO:0000313" key="2">
    <source>
        <dbReference type="Proteomes" id="UP001304650"/>
    </source>
</evidence>
<gene>
    <name evidence="1" type="ORF">MJB10_20610</name>
</gene>
<dbReference type="KEGG" id="proo:MJB10_20610"/>
<accession>A0AA96LKB5</accession>
<keyword evidence="2" id="KW-1185">Reference proteome</keyword>
<proteinExistence type="predicted"/>
<organism evidence="1 2">
    <name type="scientific">Paenibacillus roseopurpureus</name>
    <dbReference type="NCBI Taxonomy" id="2918901"/>
    <lineage>
        <taxon>Bacteria</taxon>
        <taxon>Bacillati</taxon>
        <taxon>Bacillota</taxon>
        <taxon>Bacilli</taxon>
        <taxon>Bacillales</taxon>
        <taxon>Paenibacillaceae</taxon>
        <taxon>Paenibacillus</taxon>
    </lineage>
</organism>
<reference evidence="1" key="1">
    <citation type="submission" date="2022-02" db="EMBL/GenBank/DDBJ databases">
        <title>Paenibacillus sp. MBLB1832 Whole Genome Shotgun Sequencing.</title>
        <authorList>
            <person name="Hwang C.Y."/>
            <person name="Cho E.-S."/>
            <person name="Seo M.-J."/>
        </authorList>
    </citation>
    <scope>NUCLEOTIDE SEQUENCE</scope>
    <source>
        <strain evidence="1">MBLB1832</strain>
    </source>
</reference>
<evidence type="ECO:0000313" key="1">
    <source>
        <dbReference type="EMBL" id="WNR43487.1"/>
    </source>
</evidence>
<name>A0AA96LKB5_9BACL</name>
<dbReference type="EMBL" id="CP130319">
    <property type="protein sequence ID" value="WNR43487.1"/>
    <property type="molecule type" value="Genomic_DNA"/>
</dbReference>
<dbReference type="Proteomes" id="UP001304650">
    <property type="component" value="Chromosome"/>
</dbReference>
<sequence length="107" mass="12043">MTQNIRFGEGIRVLHEGPAVQSVEDRADYAHRITLECSKGLPAATRIRLVMGDFRLLLKKMDHWCMNLQQMELDGEGEVVVNRTFQPGFYAGTRQTGAGRNSYEADA</sequence>
<protein>
    <submittedName>
        <fullName evidence="1">Uncharacterized protein</fullName>
    </submittedName>
</protein>